<dbReference type="GO" id="GO:0015693">
    <property type="term" value="P:magnesium ion transport"/>
    <property type="evidence" value="ECO:0000318"/>
    <property type="project" value="GO_Central"/>
</dbReference>
<dbReference type="PhylomeDB" id="A7SXC3"/>
<feature type="transmembrane region" description="Helical" evidence="7">
    <location>
        <begin position="136"/>
        <end position="153"/>
    </location>
</feature>
<dbReference type="EMBL" id="DS469883">
    <property type="protein sequence ID" value="EDO31653.1"/>
    <property type="molecule type" value="Genomic_DNA"/>
</dbReference>
<dbReference type="HOGENOM" id="CLU_012349_0_0_1"/>
<accession>A7SXC3</accession>
<dbReference type="InParanoid" id="A7SXC3"/>
<feature type="region of interest" description="Disordered" evidence="6">
    <location>
        <begin position="1"/>
        <end position="22"/>
    </location>
</feature>
<feature type="transmembrane region" description="Helical" evidence="7">
    <location>
        <begin position="100"/>
        <end position="124"/>
    </location>
</feature>
<proteinExistence type="inferred from homology"/>
<dbReference type="PANTHER" id="PTHR12570:SF92">
    <property type="entry name" value="SPICHTHYIN, ISOFORM B"/>
    <property type="match status" value="1"/>
</dbReference>
<evidence type="ECO:0000256" key="1">
    <source>
        <dbReference type="ARBA" id="ARBA00004141"/>
    </source>
</evidence>
<feature type="transmembrane region" description="Helical" evidence="7">
    <location>
        <begin position="32"/>
        <end position="52"/>
    </location>
</feature>
<evidence type="ECO:0000256" key="6">
    <source>
        <dbReference type="SAM" id="MobiDB-lite"/>
    </source>
</evidence>
<dbReference type="eggNOG" id="KOG2922">
    <property type="taxonomic scope" value="Eukaryota"/>
</dbReference>
<evidence type="ECO:0000256" key="3">
    <source>
        <dbReference type="ARBA" id="ARBA00022692"/>
    </source>
</evidence>
<feature type="compositionally biased region" description="Polar residues" evidence="6">
    <location>
        <begin position="1"/>
        <end position="15"/>
    </location>
</feature>
<dbReference type="FunCoup" id="A7SXC3">
    <property type="interactions" value="870"/>
</dbReference>
<dbReference type="OMA" id="STWMPWF"/>
<dbReference type="PANTHER" id="PTHR12570">
    <property type="match status" value="1"/>
</dbReference>
<dbReference type="GO" id="GO:0015095">
    <property type="term" value="F:magnesium ion transmembrane transporter activity"/>
    <property type="evidence" value="ECO:0007669"/>
    <property type="project" value="InterPro"/>
</dbReference>
<evidence type="ECO:0000256" key="7">
    <source>
        <dbReference type="SAM" id="Phobius"/>
    </source>
</evidence>
<dbReference type="Proteomes" id="UP000001593">
    <property type="component" value="Unassembled WGS sequence"/>
</dbReference>
<dbReference type="Pfam" id="PF05653">
    <property type="entry name" value="Mg_trans_NIPA"/>
    <property type="match status" value="1"/>
</dbReference>
<keyword evidence="4 7" id="KW-1133">Transmembrane helix</keyword>
<evidence type="ECO:0000313" key="9">
    <source>
        <dbReference type="Proteomes" id="UP000001593"/>
    </source>
</evidence>
<dbReference type="GO" id="GO:0016020">
    <property type="term" value="C:membrane"/>
    <property type="evidence" value="ECO:0000318"/>
    <property type="project" value="GO_Central"/>
</dbReference>
<dbReference type="InterPro" id="IPR037185">
    <property type="entry name" value="EmrE-like"/>
</dbReference>
<feature type="transmembrane region" description="Helical" evidence="7">
    <location>
        <begin position="73"/>
        <end position="94"/>
    </location>
</feature>
<reference evidence="8 9" key="1">
    <citation type="journal article" date="2007" name="Science">
        <title>Sea anemone genome reveals ancestral eumetazoan gene repertoire and genomic organization.</title>
        <authorList>
            <person name="Putnam N.H."/>
            <person name="Srivastava M."/>
            <person name="Hellsten U."/>
            <person name="Dirks B."/>
            <person name="Chapman J."/>
            <person name="Salamov A."/>
            <person name="Terry A."/>
            <person name="Shapiro H."/>
            <person name="Lindquist E."/>
            <person name="Kapitonov V.V."/>
            <person name="Jurka J."/>
            <person name="Genikhovich G."/>
            <person name="Grigoriev I.V."/>
            <person name="Lucas S.M."/>
            <person name="Steele R.E."/>
            <person name="Finnerty J.R."/>
            <person name="Technau U."/>
            <person name="Martindale M.Q."/>
            <person name="Rokhsar D.S."/>
        </authorList>
    </citation>
    <scope>NUCLEOTIDE SEQUENCE [LARGE SCALE GENOMIC DNA]</scope>
    <source>
        <strain evidence="9">CH2 X CH6</strain>
    </source>
</reference>
<evidence type="ECO:0000256" key="5">
    <source>
        <dbReference type="ARBA" id="ARBA00023136"/>
    </source>
</evidence>
<dbReference type="SUPFAM" id="SSF103481">
    <property type="entry name" value="Multidrug resistance efflux transporter EmrE"/>
    <property type="match status" value="1"/>
</dbReference>
<keyword evidence="9" id="KW-1185">Reference proteome</keyword>
<evidence type="ECO:0000256" key="4">
    <source>
        <dbReference type="ARBA" id="ARBA00022989"/>
    </source>
</evidence>
<evidence type="ECO:0000256" key="2">
    <source>
        <dbReference type="ARBA" id="ARBA00007230"/>
    </source>
</evidence>
<feature type="transmembrane region" description="Helical" evidence="7">
    <location>
        <begin position="200"/>
        <end position="224"/>
    </location>
</feature>
<dbReference type="InterPro" id="IPR008521">
    <property type="entry name" value="Mg_trans_NIPA"/>
</dbReference>
<feature type="transmembrane region" description="Helical" evidence="7">
    <location>
        <begin position="269"/>
        <end position="290"/>
    </location>
</feature>
<name>A7SXC3_NEMVE</name>
<dbReference type="OrthoDB" id="6428174at2759"/>
<organism evidence="8 9">
    <name type="scientific">Nematostella vectensis</name>
    <name type="common">Starlet sea anemone</name>
    <dbReference type="NCBI Taxonomy" id="45351"/>
    <lineage>
        <taxon>Eukaryota</taxon>
        <taxon>Metazoa</taxon>
        <taxon>Cnidaria</taxon>
        <taxon>Anthozoa</taxon>
        <taxon>Hexacorallia</taxon>
        <taxon>Actiniaria</taxon>
        <taxon>Edwardsiidae</taxon>
        <taxon>Nematostella</taxon>
    </lineage>
</organism>
<keyword evidence="3 7" id="KW-0812">Transmembrane</keyword>
<dbReference type="STRING" id="45351.A7SXC3"/>
<feature type="transmembrane region" description="Helical" evidence="7">
    <location>
        <begin position="239"/>
        <end position="257"/>
    </location>
</feature>
<feature type="transmembrane region" description="Helical" evidence="7">
    <location>
        <begin position="302"/>
        <end position="321"/>
    </location>
</feature>
<sequence>MAVSTSAWPSTQGIATSDRMSRDASEASSRDFYTGLGLAISSSVFIGSSFIVKKKGLLRVAQRSGVRAGQGGYAYLKEWLWWIGMISMIFGEIANFSAYAFAPAILVTPLGALSVLVSAVLASYFLDEKQNLHGKVGCILSIIGSTVLVIHAPQEEAVDTIEQLESKLIEPGFIIYAVMVVLLAFVLIWRYAPKYGKTNILVYIAICSLIGSLSVMGCKGVGIVLKQTLKGDSQVGNPVSWALLFTVLTCATTQINYLNKALDIFNTSLVTPIYYVMFTLLTIIASAILFKEWKLMDTKDTIGSICGVLTIILGVFLLHAFKNVKFSLKDLNFFQKQKGSRSIQIGDGAEAMLMRSVEEGSPDDEDEEIASSKLLTNNINHT</sequence>
<comment type="subcellular location">
    <subcellularLocation>
        <location evidence="1">Membrane</location>
        <topology evidence="1">Multi-pass membrane protein</topology>
    </subcellularLocation>
</comment>
<dbReference type="AlphaFoldDB" id="A7SXC3"/>
<dbReference type="KEGG" id="nve:5502585"/>
<protein>
    <recommendedName>
        <fullName evidence="10">Magnesium transporter NIPA2</fullName>
    </recommendedName>
</protein>
<keyword evidence="5 7" id="KW-0472">Membrane</keyword>
<evidence type="ECO:0000313" key="8">
    <source>
        <dbReference type="EMBL" id="EDO31653.1"/>
    </source>
</evidence>
<gene>
    <name evidence="8" type="ORF">NEMVEDRAFT_v1g247925</name>
</gene>
<feature type="transmembrane region" description="Helical" evidence="7">
    <location>
        <begin position="173"/>
        <end position="193"/>
    </location>
</feature>
<evidence type="ECO:0008006" key="10">
    <source>
        <dbReference type="Google" id="ProtNLM"/>
    </source>
</evidence>
<comment type="similarity">
    <text evidence="2">Belongs to the NIPA family.</text>
</comment>